<dbReference type="SUPFAM" id="SSF50891">
    <property type="entry name" value="Cyclophilin-like"/>
    <property type="match status" value="1"/>
</dbReference>
<proteinExistence type="predicted"/>
<dbReference type="Gene3D" id="2.40.100.20">
    <property type="match status" value="1"/>
</dbReference>
<name>A0AA42DQV0_9FIRM</name>
<feature type="domain" description="Cyclophilin-like" evidence="1">
    <location>
        <begin position="56"/>
        <end position="163"/>
    </location>
</feature>
<evidence type="ECO:0000259" key="1">
    <source>
        <dbReference type="Pfam" id="PF18050"/>
    </source>
</evidence>
<dbReference type="InterPro" id="IPR041183">
    <property type="entry name" value="Cyclophilin-like"/>
</dbReference>
<comment type="caution">
    <text evidence="2">The sequence shown here is derived from an EMBL/GenBank/DDBJ whole genome shotgun (WGS) entry which is preliminary data.</text>
</comment>
<dbReference type="Pfam" id="PF18050">
    <property type="entry name" value="Cyclophil_like2"/>
    <property type="match status" value="1"/>
</dbReference>
<reference evidence="2" key="1">
    <citation type="journal article" date="2023" name="Int. J. Syst. Evol. Microbiol.">
        <title>&lt;i&gt;Holtiella tumoricola&lt;/i&gt; gen. nov. sp. nov., isolated from a human clinical sample.</title>
        <authorList>
            <person name="Allen-Vercoe E."/>
            <person name="Daigneault M.C."/>
            <person name="Vancuren S.J."/>
            <person name="Cochrane K."/>
            <person name="O'Neal L.L."/>
            <person name="Sankaranarayanan K."/>
            <person name="Lawson P.A."/>
        </authorList>
    </citation>
    <scope>NUCLEOTIDE SEQUENCE</scope>
    <source>
        <strain evidence="2">CC70A</strain>
    </source>
</reference>
<dbReference type="Proteomes" id="UP001169242">
    <property type="component" value="Unassembled WGS sequence"/>
</dbReference>
<organism evidence="2 3">
    <name type="scientific">Holtiella tumoricola</name>
    <dbReference type="NCBI Taxonomy" id="3018743"/>
    <lineage>
        <taxon>Bacteria</taxon>
        <taxon>Bacillati</taxon>
        <taxon>Bacillota</taxon>
        <taxon>Clostridia</taxon>
        <taxon>Lachnospirales</taxon>
        <taxon>Cellulosilyticaceae</taxon>
        <taxon>Holtiella</taxon>
    </lineage>
</organism>
<evidence type="ECO:0000313" key="3">
    <source>
        <dbReference type="Proteomes" id="UP001169242"/>
    </source>
</evidence>
<accession>A0AA42DQV0</accession>
<protein>
    <submittedName>
        <fullName evidence="2">Cyclophilin-like fold protein</fullName>
    </submittedName>
</protein>
<dbReference type="AlphaFoldDB" id="A0AA42DQV0"/>
<dbReference type="InterPro" id="IPR029000">
    <property type="entry name" value="Cyclophilin-like_dom_sf"/>
</dbReference>
<dbReference type="EMBL" id="JAQIFT010000065">
    <property type="protein sequence ID" value="MDA3733545.1"/>
    <property type="molecule type" value="Genomic_DNA"/>
</dbReference>
<dbReference type="RefSeq" id="WP_271013355.1">
    <property type="nucleotide sequence ID" value="NZ_JAQIFT010000065.1"/>
</dbReference>
<evidence type="ECO:0000313" key="2">
    <source>
        <dbReference type="EMBL" id="MDA3733545.1"/>
    </source>
</evidence>
<gene>
    <name evidence="2" type="ORF">PBV87_18865</name>
</gene>
<sequence length="167" mass="18610">MHKIINSLAVFILFGIISGCGNRIELIEKLPSNIELPVNSIGVTQQVDGRVPQLEMIIGAETYSITLYDNETVRTFINLLPMTITLNELNGNEKYSYMDSSLPTNEITTVEIKAGDLKLYGSDCLVVFYKDFDSSYKYTDLGYVENADSLFEVLGNGTVEITFAVKE</sequence>
<dbReference type="PROSITE" id="PS51257">
    <property type="entry name" value="PROKAR_LIPOPROTEIN"/>
    <property type="match status" value="1"/>
</dbReference>
<keyword evidence="3" id="KW-1185">Reference proteome</keyword>